<feature type="region of interest" description="Disordered" evidence="1">
    <location>
        <begin position="392"/>
        <end position="434"/>
    </location>
</feature>
<keyword evidence="3" id="KW-0966">Cell projection</keyword>
<keyword evidence="4" id="KW-1185">Reference proteome</keyword>
<accession>A0A841RHC7</accession>
<keyword evidence="3" id="KW-0969">Cilium</keyword>
<dbReference type="Proteomes" id="UP000572212">
    <property type="component" value="Unassembled WGS sequence"/>
</dbReference>
<dbReference type="EMBL" id="JACHON010000001">
    <property type="protein sequence ID" value="MBB6511442.1"/>
    <property type="molecule type" value="Genomic_DNA"/>
</dbReference>
<dbReference type="RefSeq" id="WP_184243666.1">
    <property type="nucleotide sequence ID" value="NZ_BAAACU010000022.1"/>
</dbReference>
<name>A0A841RHC7_9BACI</name>
<dbReference type="InterPro" id="IPR021136">
    <property type="entry name" value="Flagellar_hook_control-like_C"/>
</dbReference>
<gene>
    <name evidence="3" type="ORF">GGQ92_000209</name>
</gene>
<organism evidence="3 4">
    <name type="scientific">Gracilibacillus halotolerans</name>
    <dbReference type="NCBI Taxonomy" id="74386"/>
    <lineage>
        <taxon>Bacteria</taxon>
        <taxon>Bacillati</taxon>
        <taxon>Bacillota</taxon>
        <taxon>Bacilli</taxon>
        <taxon>Bacillales</taxon>
        <taxon>Bacillaceae</taxon>
        <taxon>Gracilibacillus</taxon>
    </lineage>
</organism>
<keyword evidence="3" id="KW-0282">Flagellum</keyword>
<evidence type="ECO:0000313" key="3">
    <source>
        <dbReference type="EMBL" id="MBB6511442.1"/>
    </source>
</evidence>
<dbReference type="Gene3D" id="3.30.750.140">
    <property type="match status" value="1"/>
</dbReference>
<dbReference type="AlphaFoldDB" id="A0A841RHC7"/>
<evidence type="ECO:0000259" key="2">
    <source>
        <dbReference type="Pfam" id="PF02120"/>
    </source>
</evidence>
<dbReference type="CDD" id="cd17470">
    <property type="entry name" value="T3SS_Flik_C"/>
    <property type="match status" value="1"/>
</dbReference>
<feature type="compositionally biased region" description="Basic and acidic residues" evidence="1">
    <location>
        <begin position="392"/>
        <end position="415"/>
    </location>
</feature>
<comment type="caution">
    <text evidence="3">The sequence shown here is derived from an EMBL/GenBank/DDBJ whole genome shotgun (WGS) entry which is preliminary data.</text>
</comment>
<protein>
    <submittedName>
        <fullName evidence="3">Flagellar hook-length control protein FliK</fullName>
    </submittedName>
</protein>
<dbReference type="Pfam" id="PF02120">
    <property type="entry name" value="Flg_hook"/>
    <property type="match status" value="1"/>
</dbReference>
<evidence type="ECO:0000313" key="4">
    <source>
        <dbReference type="Proteomes" id="UP000572212"/>
    </source>
</evidence>
<dbReference type="InterPro" id="IPR038610">
    <property type="entry name" value="FliK-like_C_sf"/>
</dbReference>
<reference evidence="3 4" key="1">
    <citation type="submission" date="2020-08" db="EMBL/GenBank/DDBJ databases">
        <title>Genomic Encyclopedia of Type Strains, Phase IV (KMG-IV): sequencing the most valuable type-strain genomes for metagenomic binning, comparative biology and taxonomic classification.</title>
        <authorList>
            <person name="Goeker M."/>
        </authorList>
    </citation>
    <scope>NUCLEOTIDE SEQUENCE [LARGE SCALE GENOMIC DNA]</scope>
    <source>
        <strain evidence="3 4">DSM 11805</strain>
    </source>
</reference>
<proteinExistence type="predicted"/>
<evidence type="ECO:0000256" key="1">
    <source>
        <dbReference type="SAM" id="MobiDB-lite"/>
    </source>
</evidence>
<sequence>MLNIFPTNTEMPSIRKTVSNTGSLQNVLAGNKFSYLLDSKLTNHSEGIEPKETKNSPTSEEWKQNLITMLEEGKLTVAEMLESLEILSGENGLEQNRFFILGNELNAADLQDLLQYVTSEDNNLAILDGQEDILSSLADAEESIKAGQTSSTEEIVNQQSLAMLQEIKVLMDKITMNNGTYKDMKQLLSMLKEWSSMNHSSVQAFLEASNMDPAKSKLWLQLVENFQRREALQTQYPKPITVSDLEKWIRHAMQNQELTGVQVERQDVSSTLTQTSQPKLAQYVIHMQQTEGNSLERQLVNELRQILIDSKFLSLRNGMNQLSIRLNPEHLGEMVVRLTEVNGEMTVRMIVQSQAAKELLDRNMHQLKHLFSPHQVAVEKQDSLFSTNLEKFQDEANEDTQKDDQQHEEQLAQDREAEEEEGLSFEEVLMDQKV</sequence>
<feature type="domain" description="Flagellar hook-length control protein-like C-terminal" evidence="2">
    <location>
        <begin position="314"/>
        <end position="379"/>
    </location>
</feature>